<evidence type="ECO:0000256" key="3">
    <source>
        <dbReference type="ARBA" id="ARBA00022692"/>
    </source>
</evidence>
<dbReference type="PATRIC" id="fig|242163.4.peg.4807"/>
<dbReference type="PROSITE" id="PS50206">
    <property type="entry name" value="RHODANESE_3"/>
    <property type="match status" value="1"/>
</dbReference>
<protein>
    <submittedName>
        <fullName evidence="8">Rhodanese-related sulfurtransferase</fullName>
    </submittedName>
</protein>
<dbReference type="SUPFAM" id="SSF52821">
    <property type="entry name" value="Rhodanese/Cell cycle control phosphatase"/>
    <property type="match status" value="1"/>
</dbReference>
<name>A0A0L0MIR9_9BURK</name>
<dbReference type="EMBL" id="LFJJ01000004">
    <property type="protein sequence ID" value="KND62198.1"/>
    <property type="molecule type" value="Genomic_DNA"/>
</dbReference>
<keyword evidence="9" id="KW-1185">Reference proteome</keyword>
<keyword evidence="2" id="KW-1003">Cell membrane</keyword>
<keyword evidence="4 6" id="KW-1133">Transmembrane helix</keyword>
<dbReference type="AlphaFoldDB" id="A0A0L0MIR9"/>
<feature type="transmembrane region" description="Helical" evidence="6">
    <location>
        <begin position="135"/>
        <end position="153"/>
    </location>
</feature>
<dbReference type="OrthoDB" id="21108at2"/>
<feature type="domain" description="Rhodanese" evidence="7">
    <location>
        <begin position="239"/>
        <end position="309"/>
    </location>
</feature>
<evidence type="ECO:0000256" key="6">
    <source>
        <dbReference type="SAM" id="Phobius"/>
    </source>
</evidence>
<dbReference type="InterPro" id="IPR001763">
    <property type="entry name" value="Rhodanese-like_dom"/>
</dbReference>
<dbReference type="Gene3D" id="3.40.250.10">
    <property type="entry name" value="Rhodanese-like domain"/>
    <property type="match status" value="1"/>
</dbReference>
<dbReference type="PANTHER" id="PTHR42709">
    <property type="entry name" value="ALKALINE PHOSPHATASE LIKE PROTEIN"/>
    <property type="match status" value="1"/>
</dbReference>
<dbReference type="InterPro" id="IPR036873">
    <property type="entry name" value="Rhodanese-like_dom_sf"/>
</dbReference>
<dbReference type="Proteomes" id="UP000036959">
    <property type="component" value="Unassembled WGS sequence"/>
</dbReference>
<keyword evidence="3 6" id="KW-0812">Transmembrane</keyword>
<feature type="transmembrane region" description="Helical" evidence="6">
    <location>
        <begin position="173"/>
        <end position="193"/>
    </location>
</feature>
<sequence length="345" mass="37878">MPHVPTSLASSWGAWAVFVSVLATQLGVPVPAAPMLILAGTLIAQGTVPFWQMLLAAVLAVLIADSLWFAAGRLYGRQFLNSLVRFSLSIDSTLRTARAWFERFGVPLLALSKFVPGLGPVSAPLLGTTQIEVRVFVLWDLIGATAWASAWMLGGAALQEQIGRLFALVRANGATVVDVLVLACIGFVLYRWIRRVQFRQWLATHRITPDQLDAMMRSDSPPVIYDARPAEIRREEPYRIKGAVALDLDSPDRVDQLLSEHEVVVYCVCPNEATAKPIARRLHAKGFRHVRPLKGGLDAWEKHGYPVESIPLDPTHARHERDEMGGDVGGKISGDTITIRVTAPE</sequence>
<dbReference type="InterPro" id="IPR032816">
    <property type="entry name" value="VTT_dom"/>
</dbReference>
<dbReference type="GO" id="GO:0004792">
    <property type="term" value="F:thiosulfate-cyanide sulfurtransferase activity"/>
    <property type="evidence" value="ECO:0007669"/>
    <property type="project" value="InterPro"/>
</dbReference>
<evidence type="ECO:0000313" key="9">
    <source>
        <dbReference type="Proteomes" id="UP000036959"/>
    </source>
</evidence>
<evidence type="ECO:0000313" key="8">
    <source>
        <dbReference type="EMBL" id="KND62198.1"/>
    </source>
</evidence>
<reference evidence="9" key="1">
    <citation type="submission" date="2015-06" db="EMBL/GenBank/DDBJ databases">
        <title>Comparative genomics of Burkholderia leaf nodule symbionts.</title>
        <authorList>
            <person name="Carlier A."/>
            <person name="Eberl L."/>
            <person name="Pinto-Carbo M."/>
        </authorList>
    </citation>
    <scope>NUCLEOTIDE SEQUENCE [LARGE SCALE GENOMIC DNA]</scope>
    <source>
        <strain evidence="9">UZHbot4</strain>
    </source>
</reference>
<dbReference type="PANTHER" id="PTHR42709:SF6">
    <property type="entry name" value="UNDECAPRENYL PHOSPHATE TRANSPORTER A"/>
    <property type="match status" value="1"/>
</dbReference>
<evidence type="ECO:0000256" key="1">
    <source>
        <dbReference type="ARBA" id="ARBA00004651"/>
    </source>
</evidence>
<evidence type="ECO:0000259" key="7">
    <source>
        <dbReference type="PROSITE" id="PS50206"/>
    </source>
</evidence>
<dbReference type="Pfam" id="PF00581">
    <property type="entry name" value="Rhodanese"/>
    <property type="match status" value="1"/>
</dbReference>
<dbReference type="InterPro" id="IPR023695">
    <property type="entry name" value="Thiosulf_sulfurTrfase"/>
</dbReference>
<keyword evidence="5 6" id="KW-0472">Membrane</keyword>
<keyword evidence="8" id="KW-0808">Transferase</keyword>
<dbReference type="GO" id="GO:0005737">
    <property type="term" value="C:cytoplasm"/>
    <property type="evidence" value="ECO:0007669"/>
    <property type="project" value="InterPro"/>
</dbReference>
<evidence type="ECO:0000256" key="4">
    <source>
        <dbReference type="ARBA" id="ARBA00022989"/>
    </source>
</evidence>
<evidence type="ECO:0000256" key="2">
    <source>
        <dbReference type="ARBA" id="ARBA00022475"/>
    </source>
</evidence>
<dbReference type="RefSeq" id="WP_050451888.1">
    <property type="nucleotide sequence ID" value="NZ_LFJJ01000004.1"/>
</dbReference>
<evidence type="ECO:0000256" key="5">
    <source>
        <dbReference type="ARBA" id="ARBA00023136"/>
    </source>
</evidence>
<gene>
    <name evidence="8" type="ORF">BVER_02000c</name>
</gene>
<dbReference type="GO" id="GO:0005886">
    <property type="term" value="C:plasma membrane"/>
    <property type="evidence" value="ECO:0007669"/>
    <property type="project" value="UniProtKB-SubCell"/>
</dbReference>
<accession>A0A0L0MIR9</accession>
<organism evidence="8 9">
    <name type="scientific">Candidatus Burkholderia verschuerenii</name>
    <dbReference type="NCBI Taxonomy" id="242163"/>
    <lineage>
        <taxon>Bacteria</taxon>
        <taxon>Pseudomonadati</taxon>
        <taxon>Pseudomonadota</taxon>
        <taxon>Betaproteobacteria</taxon>
        <taxon>Burkholderiales</taxon>
        <taxon>Burkholderiaceae</taxon>
        <taxon>Burkholderia</taxon>
    </lineage>
</organism>
<proteinExistence type="predicted"/>
<comment type="subcellular location">
    <subcellularLocation>
        <location evidence="1">Cell membrane</location>
        <topology evidence="1">Multi-pass membrane protein</topology>
    </subcellularLocation>
</comment>
<comment type="caution">
    <text evidence="8">The sequence shown here is derived from an EMBL/GenBank/DDBJ whole genome shotgun (WGS) entry which is preliminary data.</text>
</comment>
<dbReference type="Pfam" id="PF09335">
    <property type="entry name" value="VTT_dom"/>
    <property type="match status" value="1"/>
</dbReference>
<dbReference type="CDD" id="cd01444">
    <property type="entry name" value="GlpE_ST"/>
    <property type="match status" value="1"/>
</dbReference>
<feature type="transmembrane region" description="Helical" evidence="6">
    <location>
        <begin position="50"/>
        <end position="71"/>
    </location>
</feature>
<dbReference type="InterPro" id="IPR051311">
    <property type="entry name" value="DedA_domain"/>
</dbReference>
<feature type="transmembrane region" description="Helical" evidence="6">
    <location>
        <begin position="12"/>
        <end position="44"/>
    </location>
</feature>